<feature type="chain" id="PRO_5046332980" evidence="1">
    <location>
        <begin position="20"/>
        <end position="382"/>
    </location>
</feature>
<protein>
    <submittedName>
        <fullName evidence="2">Uncharacterized protein</fullName>
    </submittedName>
</protein>
<feature type="signal peptide" evidence="1">
    <location>
        <begin position="1"/>
        <end position="19"/>
    </location>
</feature>
<accession>A0ABM9PRL4</accession>
<reference evidence="2 3" key="1">
    <citation type="submission" date="2024-05" db="EMBL/GenBank/DDBJ databases">
        <authorList>
            <person name="Duchaud E."/>
        </authorList>
    </citation>
    <scope>NUCLEOTIDE SEQUENCE [LARGE SCALE GENOMIC DNA]</scope>
    <source>
        <strain evidence="2">Ena-SAMPLE-TAB-13-05-2024-13:56:06:370-140305</strain>
    </source>
</reference>
<keyword evidence="3" id="KW-1185">Reference proteome</keyword>
<evidence type="ECO:0000313" key="2">
    <source>
        <dbReference type="EMBL" id="CAL2108447.1"/>
    </source>
</evidence>
<sequence length="382" mass="42802">MFKKSLYILLVTLSGHVLAQNSTKEVKLKSLAPPNSPAFVLMDVTPTTISTPQSIQALSIQTLNAFSGNSNNNVAPNSYAIELQPYWYKKRTDINFFTYNNLVAKKQKPTVDDYVSYNPLGDLWKKLSVSIAFMNGTYDVFEKPQSYISVGVRTRLLSIVGIKHVETLKNSYKDYEAFMSSSAVSDLIFKQASGKLTLEELDKAITSLDGWKKVYDAMYNSVNGKPVFALDGAIAYSHFMGDASQDIKSAFGRFGIWFSGDLALKLPSTNQSNYFHVYGIYRYLRDGLNKDADNNLFITTNTDYGGKLEFEMDKLSVAYEYLQRDGVQNETRSFGTIRYQINKSLTLHGGFGRNFKSESATTTILGIQWGLDFSPSVNPMSK</sequence>
<organism evidence="2 3">
    <name type="scientific">Tenacibaculum vairaonense</name>
    <dbReference type="NCBI Taxonomy" id="3137860"/>
    <lineage>
        <taxon>Bacteria</taxon>
        <taxon>Pseudomonadati</taxon>
        <taxon>Bacteroidota</taxon>
        <taxon>Flavobacteriia</taxon>
        <taxon>Flavobacteriales</taxon>
        <taxon>Flavobacteriaceae</taxon>
        <taxon>Tenacibaculum</taxon>
    </lineage>
</organism>
<dbReference type="EMBL" id="CAXJRC010000045">
    <property type="protein sequence ID" value="CAL2108447.1"/>
    <property type="molecule type" value="Genomic_DNA"/>
</dbReference>
<gene>
    <name evidence="2" type="ORF">T190115A13A_80022</name>
</gene>
<dbReference type="Proteomes" id="UP001497602">
    <property type="component" value="Unassembled WGS sequence"/>
</dbReference>
<evidence type="ECO:0000313" key="3">
    <source>
        <dbReference type="Proteomes" id="UP001497602"/>
    </source>
</evidence>
<proteinExistence type="predicted"/>
<comment type="caution">
    <text evidence="2">The sequence shown here is derived from an EMBL/GenBank/DDBJ whole genome shotgun (WGS) entry which is preliminary data.</text>
</comment>
<keyword evidence="1" id="KW-0732">Signal</keyword>
<name>A0ABM9PRL4_9FLAO</name>
<dbReference type="RefSeq" id="WP_348740048.1">
    <property type="nucleotide sequence ID" value="NZ_CAXJRC010000045.1"/>
</dbReference>
<evidence type="ECO:0000256" key="1">
    <source>
        <dbReference type="SAM" id="SignalP"/>
    </source>
</evidence>